<evidence type="ECO:0000256" key="5">
    <source>
        <dbReference type="ARBA" id="ARBA00023136"/>
    </source>
</evidence>
<dbReference type="RefSeq" id="WP_075767716.1">
    <property type="nucleotide sequence ID" value="NZ_MJIL01000096.1"/>
</dbReference>
<keyword evidence="4 7" id="KW-1133">Transmembrane helix</keyword>
<dbReference type="InterPro" id="IPR008901">
    <property type="entry name" value="ACER"/>
</dbReference>
<dbReference type="PANTHER" id="PTHR34368">
    <property type="entry name" value="OS01G0962200 PROTEIN"/>
    <property type="match status" value="1"/>
</dbReference>
<feature type="transmembrane region" description="Helical" evidence="7">
    <location>
        <begin position="51"/>
        <end position="71"/>
    </location>
</feature>
<evidence type="ECO:0000256" key="4">
    <source>
        <dbReference type="ARBA" id="ARBA00022989"/>
    </source>
</evidence>
<evidence type="ECO:0008006" key="10">
    <source>
        <dbReference type="Google" id="ProtNLM"/>
    </source>
</evidence>
<organism evidence="8 9">
    <name type="scientific">Photobacterium proteolyticum</name>
    <dbReference type="NCBI Taxonomy" id="1903952"/>
    <lineage>
        <taxon>Bacteria</taxon>
        <taxon>Pseudomonadati</taxon>
        <taxon>Pseudomonadota</taxon>
        <taxon>Gammaproteobacteria</taxon>
        <taxon>Vibrionales</taxon>
        <taxon>Vibrionaceae</taxon>
        <taxon>Photobacterium</taxon>
    </lineage>
</organism>
<evidence type="ECO:0000256" key="2">
    <source>
        <dbReference type="ARBA" id="ARBA00022692"/>
    </source>
</evidence>
<evidence type="ECO:0000256" key="1">
    <source>
        <dbReference type="ARBA" id="ARBA00004141"/>
    </source>
</evidence>
<gene>
    <name evidence="8" type="ORF">BIT28_15380</name>
</gene>
<dbReference type="Proteomes" id="UP000186905">
    <property type="component" value="Unassembled WGS sequence"/>
</dbReference>
<keyword evidence="6" id="KW-0862">Zinc</keyword>
<keyword evidence="2 7" id="KW-0812">Transmembrane</keyword>
<feature type="binding site" evidence="6">
    <location>
        <position position="105"/>
    </location>
    <ligand>
        <name>Zn(2+)</name>
        <dbReference type="ChEBI" id="CHEBI:29105"/>
        <note>catalytic</note>
    </ligand>
</feature>
<dbReference type="Pfam" id="PF05875">
    <property type="entry name" value="Ceramidase"/>
    <property type="match status" value="1"/>
</dbReference>
<comment type="subcellular location">
    <subcellularLocation>
        <location evidence="1">Membrane</location>
        <topology evidence="1">Multi-pass membrane protein</topology>
    </subcellularLocation>
</comment>
<keyword evidence="6" id="KW-0479">Metal-binding</keyword>
<dbReference type="AlphaFoldDB" id="A0A1Q9G8W8"/>
<dbReference type="GO" id="GO:0006672">
    <property type="term" value="P:ceramide metabolic process"/>
    <property type="evidence" value="ECO:0007669"/>
    <property type="project" value="InterPro"/>
</dbReference>
<accession>A0A1Q9G8W8</accession>
<protein>
    <recommendedName>
        <fullName evidence="10">Alkaline phytoceramidase</fullName>
    </recommendedName>
</protein>
<evidence type="ECO:0000313" key="8">
    <source>
        <dbReference type="EMBL" id="OLQ70796.1"/>
    </source>
</evidence>
<keyword evidence="9" id="KW-1185">Reference proteome</keyword>
<dbReference type="EMBL" id="MJIL01000096">
    <property type="protein sequence ID" value="OLQ70796.1"/>
    <property type="molecule type" value="Genomic_DNA"/>
</dbReference>
<evidence type="ECO:0000256" key="6">
    <source>
        <dbReference type="PIRSR" id="PIRSR608901-2"/>
    </source>
</evidence>
<name>A0A1Q9G8W8_9GAMM</name>
<sequence length="261" mass="29263">MTGISYANRLRLLLIIAITLAILALYFSPITQSRNFYNYADQRTFLGVPNFFNIISNLPFLLVGILGLKRFHPHHLNAIEPRIRLLYPGFFVGLIAAFFGSSYYHLTPNAFTLMLDRIPITIAFITLYCIVLSEFIKPAIGHRLIIPAVLYGLLSVVYWYATDVIGGRGDLSAYVLVQVIPIIHLPLIIGLFKSPFSHGRYYLYALLAYVLAKWAESNDEQLYALLGGVSGHSVKHLLAALGGYMIYLGWIKRMKGTESGS</sequence>
<evidence type="ECO:0000256" key="7">
    <source>
        <dbReference type="SAM" id="Phobius"/>
    </source>
</evidence>
<feature type="transmembrane region" description="Helical" evidence="7">
    <location>
        <begin position="110"/>
        <end position="132"/>
    </location>
</feature>
<feature type="transmembrane region" description="Helical" evidence="7">
    <location>
        <begin position="83"/>
        <end position="104"/>
    </location>
</feature>
<dbReference type="STRING" id="1903952.BIT28_15380"/>
<dbReference type="GO" id="GO:0016020">
    <property type="term" value="C:membrane"/>
    <property type="evidence" value="ECO:0007669"/>
    <property type="project" value="UniProtKB-SubCell"/>
</dbReference>
<dbReference type="OrthoDB" id="6088058at2"/>
<feature type="transmembrane region" description="Helical" evidence="7">
    <location>
        <begin position="173"/>
        <end position="192"/>
    </location>
</feature>
<comment type="cofactor">
    <cofactor evidence="6">
        <name>Zn(2+)</name>
        <dbReference type="ChEBI" id="CHEBI:29105"/>
    </cofactor>
</comment>
<evidence type="ECO:0000313" key="9">
    <source>
        <dbReference type="Proteomes" id="UP000186905"/>
    </source>
</evidence>
<feature type="binding site" evidence="6">
    <location>
        <position position="236"/>
    </location>
    <ligand>
        <name>Zn(2+)</name>
        <dbReference type="ChEBI" id="CHEBI:29105"/>
        <note>catalytic</note>
    </ligand>
</feature>
<dbReference type="PANTHER" id="PTHR34368:SF1">
    <property type="entry name" value="OS01G0962200 PROTEIN"/>
    <property type="match status" value="1"/>
</dbReference>
<reference evidence="8 9" key="1">
    <citation type="submission" date="2016-09" db="EMBL/GenBank/DDBJ databases">
        <title>Photobacterium proteolyticum sp. nov. a protease producing bacterium isolated from ocean sediments of Laizhou Bay.</title>
        <authorList>
            <person name="Li Y."/>
        </authorList>
    </citation>
    <scope>NUCLEOTIDE SEQUENCE [LARGE SCALE GENOMIC DNA]</scope>
    <source>
        <strain evidence="8 9">13-12</strain>
    </source>
</reference>
<feature type="binding site" evidence="6">
    <location>
        <position position="232"/>
    </location>
    <ligand>
        <name>Zn(2+)</name>
        <dbReference type="ChEBI" id="CHEBI:29105"/>
        <note>catalytic</note>
    </ligand>
</feature>
<dbReference type="GO" id="GO:0016811">
    <property type="term" value="F:hydrolase activity, acting on carbon-nitrogen (but not peptide) bonds, in linear amides"/>
    <property type="evidence" value="ECO:0007669"/>
    <property type="project" value="InterPro"/>
</dbReference>
<dbReference type="GO" id="GO:0046872">
    <property type="term" value="F:metal ion binding"/>
    <property type="evidence" value="ECO:0007669"/>
    <property type="project" value="UniProtKB-KW"/>
</dbReference>
<feature type="transmembrane region" description="Helical" evidence="7">
    <location>
        <begin position="144"/>
        <end position="161"/>
    </location>
</feature>
<evidence type="ECO:0000256" key="3">
    <source>
        <dbReference type="ARBA" id="ARBA00022801"/>
    </source>
</evidence>
<comment type="caution">
    <text evidence="8">The sequence shown here is derived from an EMBL/GenBank/DDBJ whole genome shotgun (WGS) entry which is preliminary data.</text>
</comment>
<keyword evidence="3" id="KW-0378">Hydrolase</keyword>
<proteinExistence type="predicted"/>
<keyword evidence="5 7" id="KW-0472">Membrane</keyword>
<feature type="transmembrane region" description="Helical" evidence="7">
    <location>
        <begin position="12"/>
        <end position="31"/>
    </location>
</feature>